<evidence type="ECO:0000313" key="3">
    <source>
        <dbReference type="Proteomes" id="UP000307874"/>
    </source>
</evidence>
<keyword evidence="1" id="KW-0472">Membrane</keyword>
<dbReference type="InterPro" id="IPR021354">
    <property type="entry name" value="DUF2975"/>
</dbReference>
<dbReference type="AlphaFoldDB" id="A0A5C4JKI6"/>
<evidence type="ECO:0000313" key="2">
    <source>
        <dbReference type="EMBL" id="TNB46023.1"/>
    </source>
</evidence>
<comment type="caution">
    <text evidence="2">The sequence shown here is derived from an EMBL/GenBank/DDBJ whole genome shotgun (WGS) entry which is preliminary data.</text>
</comment>
<organism evidence="2 3">
    <name type="scientific">Martelella lutilitoris</name>
    <dbReference type="NCBI Taxonomy" id="2583532"/>
    <lineage>
        <taxon>Bacteria</taxon>
        <taxon>Pseudomonadati</taxon>
        <taxon>Pseudomonadota</taxon>
        <taxon>Alphaproteobacteria</taxon>
        <taxon>Hyphomicrobiales</taxon>
        <taxon>Aurantimonadaceae</taxon>
        <taxon>Martelella</taxon>
    </lineage>
</organism>
<dbReference type="EMBL" id="VCLB01000014">
    <property type="protein sequence ID" value="TNB46023.1"/>
    <property type="molecule type" value="Genomic_DNA"/>
</dbReference>
<dbReference type="Pfam" id="PF11188">
    <property type="entry name" value="DUF2975"/>
    <property type="match status" value="1"/>
</dbReference>
<sequence>MKMNSNNAVALSRLCGQMKLLTRIIQAGLAAILVYAAWSALAQPERVAIWLGDALDIAVAVTLTPATGLALLTLFALFAGLLFYGLQTVWSLFDKLQHDSPFSHEVAALLRRAGLIALAGAVAGLVLQPVATLLATFANPPGSRTLAIGLGSDQLMLFLLAGLLFVMGHVMVLATAINDDYQRFV</sequence>
<gene>
    <name evidence="2" type="ORF">FF124_20170</name>
</gene>
<feature type="transmembrane region" description="Helical" evidence="1">
    <location>
        <begin position="155"/>
        <end position="177"/>
    </location>
</feature>
<reference evidence="2 3" key="1">
    <citation type="submission" date="2019-05" db="EMBL/GenBank/DDBJ databases">
        <authorList>
            <person name="Lee S.D."/>
        </authorList>
    </citation>
    <scope>NUCLEOTIDE SEQUENCE [LARGE SCALE GENOMIC DNA]</scope>
    <source>
        <strain evidence="2 3">GH2-6</strain>
    </source>
</reference>
<protein>
    <submittedName>
        <fullName evidence="2">DUF2975 domain-containing protein</fullName>
    </submittedName>
</protein>
<dbReference type="OrthoDB" id="7916575at2"/>
<reference evidence="2 3" key="2">
    <citation type="submission" date="2019-06" db="EMBL/GenBank/DDBJ databases">
        <title>Martelella lutilitoris sp. nov., isolated from a tidal mudflat.</title>
        <authorList>
            <person name="Kim Y.-J."/>
        </authorList>
    </citation>
    <scope>NUCLEOTIDE SEQUENCE [LARGE SCALE GENOMIC DNA]</scope>
    <source>
        <strain evidence="2 3">GH2-6</strain>
    </source>
</reference>
<keyword evidence="1" id="KW-1133">Transmembrane helix</keyword>
<accession>A0A5C4JKI6</accession>
<keyword evidence="3" id="KW-1185">Reference proteome</keyword>
<evidence type="ECO:0000256" key="1">
    <source>
        <dbReference type="SAM" id="Phobius"/>
    </source>
</evidence>
<feature type="transmembrane region" description="Helical" evidence="1">
    <location>
        <begin position="114"/>
        <end position="135"/>
    </location>
</feature>
<proteinExistence type="predicted"/>
<dbReference type="Proteomes" id="UP000307874">
    <property type="component" value="Unassembled WGS sequence"/>
</dbReference>
<keyword evidence="1" id="KW-0812">Transmembrane</keyword>
<feature type="transmembrane region" description="Helical" evidence="1">
    <location>
        <begin position="66"/>
        <end position="93"/>
    </location>
</feature>
<name>A0A5C4JKI6_9HYPH</name>